<dbReference type="PROSITE" id="PS50868">
    <property type="entry name" value="POST_SET"/>
    <property type="match status" value="1"/>
</dbReference>
<dbReference type="SUPFAM" id="SSF82199">
    <property type="entry name" value="SET domain"/>
    <property type="match status" value="1"/>
</dbReference>
<reference evidence="11 12" key="1">
    <citation type="submission" date="2019-03" db="EMBL/GenBank/DDBJ databases">
        <title>First draft genome of Liparis tanakae, snailfish: a comprehensive survey of snailfish specific genes.</title>
        <authorList>
            <person name="Kim W."/>
            <person name="Song I."/>
            <person name="Jeong J.-H."/>
            <person name="Kim D."/>
            <person name="Kim S."/>
            <person name="Ryu S."/>
            <person name="Song J.Y."/>
            <person name="Lee S.K."/>
        </authorList>
    </citation>
    <scope>NUCLEOTIDE SEQUENCE [LARGE SCALE GENOMIC DNA]</scope>
    <source>
        <tissue evidence="11">Muscle</tissue>
    </source>
</reference>
<evidence type="ECO:0000259" key="9">
    <source>
        <dbReference type="PROSITE" id="PS50280"/>
    </source>
</evidence>
<dbReference type="Pfam" id="PF00856">
    <property type="entry name" value="SET"/>
    <property type="match status" value="1"/>
</dbReference>
<evidence type="ECO:0000259" key="10">
    <source>
        <dbReference type="PROSITE" id="PS50868"/>
    </source>
</evidence>
<dbReference type="InterPro" id="IPR001214">
    <property type="entry name" value="SET_dom"/>
</dbReference>
<dbReference type="PANTHER" id="PTHR45838">
    <property type="entry name" value="HISTONE-LYSINE-N-METHYLTRANSFERASE 2 KMT2 FAMILY MEMBER"/>
    <property type="match status" value="1"/>
</dbReference>
<dbReference type="EMBL" id="SRLO01000266">
    <property type="protein sequence ID" value="TNN63783.1"/>
    <property type="molecule type" value="Genomic_DNA"/>
</dbReference>
<keyword evidence="5" id="KW-0805">Transcription regulation</keyword>
<evidence type="ECO:0000256" key="1">
    <source>
        <dbReference type="ARBA" id="ARBA00022603"/>
    </source>
</evidence>
<gene>
    <name evidence="11" type="primary">Kmt2b_1</name>
    <name evidence="11" type="ORF">EYF80_025985</name>
</gene>
<evidence type="ECO:0000256" key="7">
    <source>
        <dbReference type="ARBA" id="ARBA00023125"/>
    </source>
</evidence>
<keyword evidence="12" id="KW-1185">Reference proteome</keyword>
<dbReference type="PROSITE" id="PS50280">
    <property type="entry name" value="SET"/>
    <property type="match status" value="1"/>
</dbReference>
<evidence type="ECO:0000313" key="11">
    <source>
        <dbReference type="EMBL" id="TNN63783.1"/>
    </source>
</evidence>
<dbReference type="GO" id="GO:0035097">
    <property type="term" value="C:histone methyltransferase complex"/>
    <property type="evidence" value="ECO:0007669"/>
    <property type="project" value="TreeGrafter"/>
</dbReference>
<feature type="domain" description="Post-SET" evidence="10">
    <location>
        <begin position="262"/>
        <end position="278"/>
    </location>
</feature>
<evidence type="ECO:0000256" key="4">
    <source>
        <dbReference type="ARBA" id="ARBA00022853"/>
    </source>
</evidence>
<dbReference type="Pfam" id="PF05965">
    <property type="entry name" value="FYRC"/>
    <property type="match status" value="1"/>
</dbReference>
<dbReference type="SMART" id="SM00542">
    <property type="entry name" value="FYRC"/>
    <property type="match status" value="1"/>
</dbReference>
<evidence type="ECO:0000256" key="6">
    <source>
        <dbReference type="ARBA" id="ARBA00023117"/>
    </source>
</evidence>
<keyword evidence="3" id="KW-0949">S-adenosyl-L-methionine</keyword>
<dbReference type="InterPro" id="IPR046341">
    <property type="entry name" value="SET_dom_sf"/>
</dbReference>
<keyword evidence="1 11" id="KW-0489">Methyltransferase</keyword>
<feature type="domain" description="SET" evidence="9">
    <location>
        <begin position="151"/>
        <end position="254"/>
    </location>
</feature>
<dbReference type="CDD" id="cd19170">
    <property type="entry name" value="SET_KMT2A_2B"/>
    <property type="match status" value="1"/>
</dbReference>
<organism evidence="11 12">
    <name type="scientific">Liparis tanakae</name>
    <name type="common">Tanaka's snailfish</name>
    <dbReference type="NCBI Taxonomy" id="230148"/>
    <lineage>
        <taxon>Eukaryota</taxon>
        <taxon>Metazoa</taxon>
        <taxon>Chordata</taxon>
        <taxon>Craniata</taxon>
        <taxon>Vertebrata</taxon>
        <taxon>Euteleostomi</taxon>
        <taxon>Actinopterygii</taxon>
        <taxon>Neopterygii</taxon>
        <taxon>Teleostei</taxon>
        <taxon>Neoteleostei</taxon>
        <taxon>Acanthomorphata</taxon>
        <taxon>Eupercaria</taxon>
        <taxon>Perciformes</taxon>
        <taxon>Cottioidei</taxon>
        <taxon>Cottales</taxon>
        <taxon>Liparidae</taxon>
        <taxon>Liparis</taxon>
    </lineage>
</organism>
<dbReference type="Proteomes" id="UP000314294">
    <property type="component" value="Unassembled WGS sequence"/>
</dbReference>
<dbReference type="GO" id="GO:0045893">
    <property type="term" value="P:positive regulation of DNA-templated transcription"/>
    <property type="evidence" value="ECO:0007669"/>
    <property type="project" value="TreeGrafter"/>
</dbReference>
<dbReference type="GO" id="GO:0032259">
    <property type="term" value="P:methylation"/>
    <property type="evidence" value="ECO:0007669"/>
    <property type="project" value="UniProtKB-KW"/>
</dbReference>
<dbReference type="OrthoDB" id="308383at2759"/>
<dbReference type="GO" id="GO:0003677">
    <property type="term" value="F:DNA binding"/>
    <property type="evidence" value="ECO:0007669"/>
    <property type="project" value="UniProtKB-KW"/>
</dbReference>
<dbReference type="PROSITE" id="PS51543">
    <property type="entry name" value="FYRC"/>
    <property type="match status" value="1"/>
</dbReference>
<proteinExistence type="predicted"/>
<keyword evidence="2 11" id="KW-0808">Transferase</keyword>
<evidence type="ECO:0000313" key="12">
    <source>
        <dbReference type="Proteomes" id="UP000314294"/>
    </source>
</evidence>
<dbReference type="GO" id="GO:0042800">
    <property type="term" value="F:histone H3K4 methyltransferase activity"/>
    <property type="evidence" value="ECO:0007669"/>
    <property type="project" value="TreeGrafter"/>
</dbReference>
<keyword evidence="7" id="KW-0238">DNA-binding</keyword>
<evidence type="ECO:0000256" key="8">
    <source>
        <dbReference type="ARBA" id="ARBA00023163"/>
    </source>
</evidence>
<keyword evidence="4" id="KW-0156">Chromatin regulator</keyword>
<name>A0A4Z2HFM7_9TELE</name>
<dbReference type="FunFam" id="2.170.270.10:FF:000004">
    <property type="entry name" value="Histone-lysine N-methyltransferase"/>
    <property type="match status" value="1"/>
</dbReference>
<dbReference type="InterPro" id="IPR047219">
    <property type="entry name" value="KMT2A_2B_SET"/>
</dbReference>
<dbReference type="Gene3D" id="2.170.270.10">
    <property type="entry name" value="SET domain"/>
    <property type="match status" value="1"/>
</dbReference>
<sequence>MNQPHLRFEITSDDGFSVKANSIEVAWRAVIDGVLEARAGFHLKQLPLGGMCGPRVLGVVHDAVIFLLEQLQGAANCKRHRFRFHRCDDIEEELPLNQSGCARTEHRELPVMVGPFDEEEDEFPLKSSRRATSSELPMAMRFRHLEKISKEAVGVYRSEIHGRGLFCKRNIEAGEMVIEYAGIVIRSGIGCYMFRIDDFDVVDATMQGNAARFINHSCEPNCYSRVINVDGRKHIVIFALRKIYRGEELTYDYKFPIEDEKSKLHCNCSTRRCRRFLN</sequence>
<accession>A0A4Z2HFM7</accession>
<evidence type="ECO:0000256" key="5">
    <source>
        <dbReference type="ARBA" id="ARBA00023015"/>
    </source>
</evidence>
<dbReference type="SMART" id="SM00317">
    <property type="entry name" value="SET"/>
    <property type="match status" value="1"/>
</dbReference>
<keyword evidence="8" id="KW-0804">Transcription</keyword>
<comment type="caution">
    <text evidence="11">The sequence shown here is derived from an EMBL/GenBank/DDBJ whole genome shotgun (WGS) entry which is preliminary data.</text>
</comment>
<dbReference type="AlphaFoldDB" id="A0A4Z2HFM7"/>
<evidence type="ECO:0000256" key="3">
    <source>
        <dbReference type="ARBA" id="ARBA00022691"/>
    </source>
</evidence>
<dbReference type="InterPro" id="IPR003616">
    <property type="entry name" value="Post-SET_dom"/>
</dbReference>
<dbReference type="PANTHER" id="PTHR45838:SF3">
    <property type="entry name" value="HISTONE-LYSINE N-METHYLTRANSFERASE 2B"/>
    <property type="match status" value="1"/>
</dbReference>
<evidence type="ECO:0000256" key="2">
    <source>
        <dbReference type="ARBA" id="ARBA00022679"/>
    </source>
</evidence>
<keyword evidence="6" id="KW-0103">Bromodomain</keyword>
<dbReference type="InterPro" id="IPR003889">
    <property type="entry name" value="FYrich_C"/>
</dbReference>
<protein>
    <submittedName>
        <fullName evidence="11">Histone-lysine N-methyltransferase 2B</fullName>
    </submittedName>
</protein>